<reference evidence="5" key="2">
    <citation type="journal article" date="2007" name="Science">
        <title>Draft genome sequence of the sexually transmitted pathogen Trichomonas vaginalis.</title>
        <authorList>
            <person name="Carlton J.M."/>
            <person name="Hirt R.P."/>
            <person name="Silva J.C."/>
            <person name="Delcher A.L."/>
            <person name="Schatz M."/>
            <person name="Zhao Q."/>
            <person name="Wortman J.R."/>
            <person name="Bidwell S.L."/>
            <person name="Alsmark U.C.M."/>
            <person name="Besteiro S."/>
            <person name="Sicheritz-Ponten T."/>
            <person name="Noel C.J."/>
            <person name="Dacks J.B."/>
            <person name="Foster P.G."/>
            <person name="Simillion C."/>
            <person name="Van de Peer Y."/>
            <person name="Miranda-Saavedra D."/>
            <person name="Barton G.J."/>
            <person name="Westrop G.D."/>
            <person name="Mueller S."/>
            <person name="Dessi D."/>
            <person name="Fiori P.L."/>
            <person name="Ren Q."/>
            <person name="Paulsen I."/>
            <person name="Zhang H."/>
            <person name="Bastida-Corcuera F.D."/>
            <person name="Simoes-Barbosa A."/>
            <person name="Brown M.T."/>
            <person name="Hayes R.D."/>
            <person name="Mukherjee M."/>
            <person name="Okumura C.Y."/>
            <person name="Schneider R."/>
            <person name="Smith A.J."/>
            <person name="Vanacova S."/>
            <person name="Villalvazo M."/>
            <person name="Haas B.J."/>
            <person name="Pertea M."/>
            <person name="Feldblyum T.V."/>
            <person name="Utterback T.R."/>
            <person name="Shu C.L."/>
            <person name="Osoegawa K."/>
            <person name="de Jong P.J."/>
            <person name="Hrdy I."/>
            <person name="Horvathova L."/>
            <person name="Zubacova Z."/>
            <person name="Dolezal P."/>
            <person name="Malik S.B."/>
            <person name="Logsdon J.M. Jr."/>
            <person name="Henze K."/>
            <person name="Gupta A."/>
            <person name="Wang C.C."/>
            <person name="Dunne R.L."/>
            <person name="Upcroft J.A."/>
            <person name="Upcroft P."/>
            <person name="White O."/>
            <person name="Salzberg S.L."/>
            <person name="Tang P."/>
            <person name="Chiu C.-H."/>
            <person name="Lee Y.-S."/>
            <person name="Embley T.M."/>
            <person name="Coombs G.H."/>
            <person name="Mottram J.C."/>
            <person name="Tachezy J."/>
            <person name="Fraser-Liggett C.M."/>
            <person name="Johnson P.J."/>
        </authorList>
    </citation>
    <scope>NUCLEOTIDE SEQUENCE [LARGE SCALE GENOMIC DNA]</scope>
    <source>
        <strain evidence="5">G3</strain>
    </source>
</reference>
<dbReference type="KEGG" id="tva:4760926"/>
<gene>
    <name evidence="5" type="ORF">TVAG_171830</name>
</gene>
<name>A2EWA8_TRIV3</name>
<dbReference type="AlphaFoldDB" id="A2EWA8"/>
<dbReference type="PROSITE" id="PS50009">
    <property type="entry name" value="RASGEF_CAT"/>
    <property type="match status" value="1"/>
</dbReference>
<keyword evidence="1 2" id="KW-0344">Guanine-nucleotide releasing factor</keyword>
<dbReference type="VEuPathDB" id="TrichDB:TVAG_171830"/>
<feature type="coiled-coil region" evidence="3">
    <location>
        <begin position="102"/>
        <end position="167"/>
    </location>
</feature>
<dbReference type="InterPro" id="IPR001895">
    <property type="entry name" value="RASGEF_cat_dom"/>
</dbReference>
<reference evidence="5" key="1">
    <citation type="submission" date="2006-10" db="EMBL/GenBank/DDBJ databases">
        <authorList>
            <person name="Amadeo P."/>
            <person name="Zhao Q."/>
            <person name="Wortman J."/>
            <person name="Fraser-Liggett C."/>
            <person name="Carlton J."/>
        </authorList>
    </citation>
    <scope>NUCLEOTIDE SEQUENCE</scope>
    <source>
        <strain evidence="5">G3</strain>
    </source>
</reference>
<organism evidence="5 6">
    <name type="scientific">Trichomonas vaginalis (strain ATCC PRA-98 / G3)</name>
    <dbReference type="NCBI Taxonomy" id="412133"/>
    <lineage>
        <taxon>Eukaryota</taxon>
        <taxon>Metamonada</taxon>
        <taxon>Parabasalia</taxon>
        <taxon>Trichomonadida</taxon>
        <taxon>Trichomonadidae</taxon>
        <taxon>Trichomonas</taxon>
    </lineage>
</organism>
<evidence type="ECO:0000256" key="2">
    <source>
        <dbReference type="PROSITE-ProRule" id="PRU00168"/>
    </source>
</evidence>
<protein>
    <submittedName>
        <fullName evidence="5">RasGEF domain containing protein</fullName>
    </submittedName>
</protein>
<evidence type="ECO:0000259" key="4">
    <source>
        <dbReference type="PROSITE" id="PS50009"/>
    </source>
</evidence>
<dbReference type="InterPro" id="IPR023578">
    <property type="entry name" value="Ras_GEF_dom_sf"/>
</dbReference>
<dbReference type="OrthoDB" id="10254377at2759"/>
<dbReference type="SMR" id="A2EWA8"/>
<dbReference type="RefSeq" id="XP_001315308.1">
    <property type="nucleotide sequence ID" value="XM_001315273.1"/>
</dbReference>
<dbReference type="GO" id="GO:0005085">
    <property type="term" value="F:guanyl-nucleotide exchange factor activity"/>
    <property type="evidence" value="ECO:0007669"/>
    <property type="project" value="UniProtKB-KW"/>
</dbReference>
<keyword evidence="6" id="KW-1185">Reference proteome</keyword>
<dbReference type="Gene3D" id="1.10.840.10">
    <property type="entry name" value="Ras guanine-nucleotide exchange factors catalytic domain"/>
    <property type="match status" value="1"/>
</dbReference>
<feature type="coiled-coil region" evidence="3">
    <location>
        <begin position="285"/>
        <end position="417"/>
    </location>
</feature>
<proteinExistence type="predicted"/>
<dbReference type="InterPro" id="IPR036964">
    <property type="entry name" value="RASGEF_cat_dom_sf"/>
</dbReference>
<dbReference type="STRING" id="5722.A2EWA8"/>
<evidence type="ECO:0000256" key="1">
    <source>
        <dbReference type="ARBA" id="ARBA00022658"/>
    </source>
</evidence>
<feature type="domain" description="Ras-GEF" evidence="4">
    <location>
        <begin position="570"/>
        <end position="808"/>
    </location>
</feature>
<evidence type="ECO:0000313" key="5">
    <source>
        <dbReference type="EMBL" id="EAY03085.1"/>
    </source>
</evidence>
<accession>A2EWA8</accession>
<dbReference type="EMBL" id="DS113516">
    <property type="protein sequence ID" value="EAY03085.1"/>
    <property type="molecule type" value="Genomic_DNA"/>
</dbReference>
<dbReference type="SUPFAM" id="SSF48366">
    <property type="entry name" value="Ras GEF"/>
    <property type="match status" value="1"/>
</dbReference>
<feature type="coiled-coil region" evidence="3">
    <location>
        <begin position="6"/>
        <end position="40"/>
    </location>
</feature>
<dbReference type="PANTHER" id="PTHR23113:SF365">
    <property type="entry name" value="RAS-GEF DOMAIN-CONTAINING PROTEIN"/>
    <property type="match status" value="1"/>
</dbReference>
<dbReference type="PANTHER" id="PTHR23113">
    <property type="entry name" value="GUANINE NUCLEOTIDE EXCHANGE FACTOR"/>
    <property type="match status" value="1"/>
</dbReference>
<dbReference type="InterPro" id="IPR008937">
    <property type="entry name" value="Ras-like_GEF"/>
</dbReference>
<dbReference type="GO" id="GO:0007264">
    <property type="term" value="P:small GTPase-mediated signal transduction"/>
    <property type="evidence" value="ECO:0007669"/>
    <property type="project" value="InterPro"/>
</dbReference>
<evidence type="ECO:0000256" key="3">
    <source>
        <dbReference type="SAM" id="Coils"/>
    </source>
</evidence>
<dbReference type="Pfam" id="PF00617">
    <property type="entry name" value="RasGEF"/>
    <property type="match status" value="1"/>
</dbReference>
<keyword evidence="3" id="KW-0175">Coiled coil</keyword>
<dbReference type="SMART" id="SM00147">
    <property type="entry name" value="RasGEF"/>
    <property type="match status" value="1"/>
</dbReference>
<dbReference type="eggNOG" id="KOG3417">
    <property type="taxonomic scope" value="Eukaryota"/>
</dbReference>
<evidence type="ECO:0000313" key="6">
    <source>
        <dbReference type="Proteomes" id="UP000001542"/>
    </source>
</evidence>
<sequence length="808" mass="93330">MEDITKNLQDKTNEDLKDMINQLRKKAIEYSNQNEVIEKDIAIYRGKTREIIQKIPEIAEICTKRTEYLEKIRRSERKLLALYTRFPGIINEDSSHVLTSDISSLKRHLDNACKRKEEAEVTIEKYKKELDALQAKKVELTHEDNMQDEIMAQREQEKSNLAKLLRQELDTAKKLYTSEVRVIDQRLSSGNALHNEYTSRFNLMNAQYLTLISQINSLIPSLKGEVLELSKEFIDIHSRVNSLSDQFLQWWATRRQVQFYNDRKVFLESVLQSTEERMEESYKTIQDVHDRNQAKANEIKEAQNMNQVISNRIAAAEQKEKDLKAELERVRASFVPLDKKITDALKTDEQKYQDLKNEQRSLEIDYQVLSDTSPEAARAFERLAKVKLDYHVANKRLVQKKNSIELLKQQIEEKKSDKNVVEPAKGVISLGSMADPRVIITEDAKGNKIVSAGPIEILSRIIFEPANDDPLYPYSYIFCVHTIKMEIPVVVKHIKSAYESGDYNETRQARLRALLDVWNKWFLSDFQEVSELVSLIGWTAQESDYDKSANVTFDNSIEVDMSLDLVFQSSPLIVAEHLSYYELEILNAMPASEFIGTSWTKPDKWVLAPNIMKMTEHFNTITSYIVTCILSKESPQERGELISRWIEIMVAALDISSFQLVFEIFGALCNPAITRLSKSWDFVSQENKDNFLKAQEFTSPSRQFAIYMERLKSTPVTCAIPYIGPMLTNLVYTHDGNPSKKKLPGSGEEVLNFSKYRIYSSIVKEIFKPWGRDINWILSKNMLIKVKQMPLPELVDTEAFAKSSQLEP</sequence>
<dbReference type="InterPro" id="IPR019804">
    <property type="entry name" value="Ras_G-nucl-exch_fac_CS"/>
</dbReference>
<dbReference type="InParanoid" id="A2EWA8"/>
<dbReference type="PROSITE" id="PS00720">
    <property type="entry name" value="RASGEF"/>
    <property type="match status" value="1"/>
</dbReference>
<dbReference type="Proteomes" id="UP000001542">
    <property type="component" value="Unassembled WGS sequence"/>
</dbReference>
<dbReference type="VEuPathDB" id="TrichDB:TVAGG3_0916070"/>